<dbReference type="OrthoDB" id="2507415at2759"/>
<comment type="caution">
    <text evidence="2">The sequence shown here is derived from an EMBL/GenBank/DDBJ whole genome shotgun (WGS) entry which is preliminary data.</text>
</comment>
<sequence length="331" mass="36232">MAFQVPLDVLLHDPHHQRGLVPLAFAHSLPLQPLSSHDSSLTLAIEGSLHPSLAAYNGSDSPLTGFLNRFLNGNDNPIRVRYRHQSTGHDAGEKARAMKMKEGGSKRQTPLMMESEEAEQLPRYVEAFLKNLDFGMKFPGRIAGEELVERLGVERMRMSLGGGVLPGRTRLECSGQLWAWVGLPTELAGVGPTLRVSLVRPDVLLLDGPLPSPGSPPPPSSAVPENAFARIHPEAYIPASLAPLNDSSHRLALAAQLRNVPLLPLDNRHQVFRAYAAKYLRHHLPNWKDSPDQQQPSLLTSLIGSFSAHATLASRFHLLLLDVPLSGSFFV</sequence>
<feature type="region of interest" description="Disordered" evidence="1">
    <location>
        <begin position="84"/>
        <end position="113"/>
    </location>
</feature>
<evidence type="ECO:0000313" key="3">
    <source>
        <dbReference type="Proteomes" id="UP000037035"/>
    </source>
</evidence>
<evidence type="ECO:0000256" key="1">
    <source>
        <dbReference type="SAM" id="MobiDB-lite"/>
    </source>
</evidence>
<accession>A0A0L6UCR6</accession>
<dbReference type="AlphaFoldDB" id="A0A0L6UCR6"/>
<feature type="compositionally biased region" description="Basic and acidic residues" evidence="1">
    <location>
        <begin position="90"/>
        <end position="105"/>
    </location>
</feature>
<organism evidence="2 3">
    <name type="scientific">Puccinia sorghi</name>
    <dbReference type="NCBI Taxonomy" id="27349"/>
    <lineage>
        <taxon>Eukaryota</taxon>
        <taxon>Fungi</taxon>
        <taxon>Dikarya</taxon>
        <taxon>Basidiomycota</taxon>
        <taxon>Pucciniomycotina</taxon>
        <taxon>Pucciniomycetes</taxon>
        <taxon>Pucciniales</taxon>
        <taxon>Pucciniaceae</taxon>
        <taxon>Puccinia</taxon>
    </lineage>
</organism>
<gene>
    <name evidence="2" type="ORF">VP01_761g13</name>
</gene>
<proteinExistence type="predicted"/>
<keyword evidence="3" id="KW-1185">Reference proteome</keyword>
<dbReference type="EMBL" id="LAVV01013072">
    <property type="protein sequence ID" value="KNZ46027.1"/>
    <property type="molecule type" value="Genomic_DNA"/>
</dbReference>
<dbReference type="VEuPathDB" id="FungiDB:VP01_761g13"/>
<reference evidence="2 3" key="1">
    <citation type="submission" date="2015-08" db="EMBL/GenBank/DDBJ databases">
        <title>Next Generation Sequencing and Analysis of the Genome of Puccinia sorghi L Schw, the Causal Agent of Maize Common Rust.</title>
        <authorList>
            <person name="Rochi L."/>
            <person name="Burguener G."/>
            <person name="Darino M."/>
            <person name="Turjanski A."/>
            <person name="Kreff E."/>
            <person name="Dieguez M.J."/>
            <person name="Sacco F."/>
        </authorList>
    </citation>
    <scope>NUCLEOTIDE SEQUENCE [LARGE SCALE GENOMIC DNA]</scope>
    <source>
        <strain evidence="2 3">RO10H11247</strain>
    </source>
</reference>
<dbReference type="STRING" id="27349.A0A0L6UCR6"/>
<name>A0A0L6UCR6_9BASI</name>
<protein>
    <submittedName>
        <fullName evidence="2">Uncharacterized protein</fullName>
    </submittedName>
</protein>
<evidence type="ECO:0000313" key="2">
    <source>
        <dbReference type="EMBL" id="KNZ46027.1"/>
    </source>
</evidence>
<dbReference type="Proteomes" id="UP000037035">
    <property type="component" value="Unassembled WGS sequence"/>
</dbReference>